<dbReference type="InterPro" id="IPR004307">
    <property type="entry name" value="TspO_MBR"/>
</dbReference>
<dbReference type="GO" id="GO:0016020">
    <property type="term" value="C:membrane"/>
    <property type="evidence" value="ECO:0007669"/>
    <property type="project" value="UniProtKB-SubCell"/>
</dbReference>
<evidence type="ECO:0000313" key="7">
    <source>
        <dbReference type="EMBL" id="OQJ61795.1"/>
    </source>
</evidence>
<feature type="transmembrane region" description="Helical" evidence="6">
    <location>
        <begin position="209"/>
        <end position="227"/>
    </location>
</feature>
<dbReference type="AlphaFoldDB" id="A0A225CDG7"/>
<feature type="transmembrane region" description="Helical" evidence="6">
    <location>
        <begin position="111"/>
        <end position="130"/>
    </location>
</feature>
<sequence>MGTVKDIVRQIVVISSMAFAVIGSAFGSGAFSDESIQTASSGALSASYTPVAPAGPAFSIWSLVYLGLVAYTVWQALPAQRADERQRRVGYPVAVTLVLNAVWILTAQAGFLVLSGVVIVALLATLMWVFRALMTSRPRTAVEGVVLDGTLGLYLGWVSVASIANIASILTASGLQPGTTGRDAWAVALLLVAGAVGVVLALRDGGRLAPSAAIAWGLAWVAVGRLTGELISVPAAIAALVAAAAVVVVTLVARTRAGWTGRVAGRPAVAVAGGAAR</sequence>
<evidence type="ECO:0000256" key="6">
    <source>
        <dbReference type="SAM" id="Phobius"/>
    </source>
</evidence>
<evidence type="ECO:0000256" key="1">
    <source>
        <dbReference type="ARBA" id="ARBA00004141"/>
    </source>
</evidence>
<keyword evidence="5 6" id="KW-0472">Membrane</keyword>
<feature type="transmembrane region" description="Helical" evidence="6">
    <location>
        <begin position="89"/>
        <end position="105"/>
    </location>
</feature>
<keyword evidence="8" id="KW-1185">Reference proteome</keyword>
<keyword evidence="3 6" id="KW-0812">Transmembrane</keyword>
<evidence type="ECO:0000256" key="2">
    <source>
        <dbReference type="ARBA" id="ARBA00007524"/>
    </source>
</evidence>
<feature type="transmembrane region" description="Helical" evidence="6">
    <location>
        <begin position="233"/>
        <end position="253"/>
    </location>
</feature>
<dbReference type="PANTHER" id="PTHR33802">
    <property type="entry name" value="SI:CH211-161H7.5-RELATED"/>
    <property type="match status" value="1"/>
</dbReference>
<evidence type="ECO:0008006" key="9">
    <source>
        <dbReference type="Google" id="ProtNLM"/>
    </source>
</evidence>
<name>A0A225CDG7_9MICO</name>
<comment type="similarity">
    <text evidence="2">Belongs to the TspO/BZRP family.</text>
</comment>
<dbReference type="InterPro" id="IPR038330">
    <property type="entry name" value="TspO/MBR-related_sf"/>
</dbReference>
<feature type="transmembrane region" description="Helical" evidence="6">
    <location>
        <begin position="184"/>
        <end position="202"/>
    </location>
</feature>
<evidence type="ECO:0000313" key="8">
    <source>
        <dbReference type="Proteomes" id="UP000215316"/>
    </source>
</evidence>
<dbReference type="Proteomes" id="UP000215316">
    <property type="component" value="Unassembled WGS sequence"/>
</dbReference>
<gene>
    <name evidence="7" type="ORF">B5P24_01470</name>
</gene>
<dbReference type="EMBL" id="MZMQ01000001">
    <property type="protein sequence ID" value="OQJ61795.1"/>
    <property type="molecule type" value="Genomic_DNA"/>
</dbReference>
<dbReference type="Gene3D" id="1.20.1260.100">
    <property type="entry name" value="TspO/MBR protein"/>
    <property type="match status" value="1"/>
</dbReference>
<proteinExistence type="inferred from homology"/>
<dbReference type="RefSeq" id="WP_094126204.1">
    <property type="nucleotide sequence ID" value="NZ_CP040788.1"/>
</dbReference>
<feature type="transmembrane region" description="Helical" evidence="6">
    <location>
        <begin position="12"/>
        <end position="31"/>
    </location>
</feature>
<accession>A0A225CDG7</accession>
<feature type="transmembrane region" description="Helical" evidence="6">
    <location>
        <begin position="151"/>
        <end position="172"/>
    </location>
</feature>
<comment type="subcellular location">
    <subcellularLocation>
        <location evidence="1">Membrane</location>
        <topology evidence="1">Multi-pass membrane protein</topology>
    </subcellularLocation>
</comment>
<evidence type="ECO:0000256" key="3">
    <source>
        <dbReference type="ARBA" id="ARBA00022692"/>
    </source>
</evidence>
<reference evidence="7" key="1">
    <citation type="submission" date="2017-08" db="EMBL/GenBank/DDBJ databases">
        <title>Genomes of multiple Clavibacter strains from different subspecies.</title>
        <authorList>
            <person name="Yuan X.-K."/>
            <person name="Li X.-S."/>
            <person name="Nie J."/>
            <person name="De Boer S.H."/>
        </authorList>
    </citation>
    <scope>NUCLEOTIDE SEQUENCE [LARGE SCALE GENOMIC DNA]</scope>
    <source>
        <strain evidence="7">ATCC 33566</strain>
    </source>
</reference>
<keyword evidence="4 6" id="KW-1133">Transmembrane helix</keyword>
<dbReference type="PANTHER" id="PTHR33802:SF1">
    <property type="entry name" value="XK-RELATED PROTEIN"/>
    <property type="match status" value="1"/>
</dbReference>
<dbReference type="Pfam" id="PF03073">
    <property type="entry name" value="TspO_MBR"/>
    <property type="match status" value="1"/>
</dbReference>
<organism evidence="7 8">
    <name type="scientific">Clavibacter tessellarius</name>
    <dbReference type="NCBI Taxonomy" id="31965"/>
    <lineage>
        <taxon>Bacteria</taxon>
        <taxon>Bacillati</taxon>
        <taxon>Actinomycetota</taxon>
        <taxon>Actinomycetes</taxon>
        <taxon>Micrococcales</taxon>
        <taxon>Microbacteriaceae</taxon>
        <taxon>Clavibacter</taxon>
    </lineage>
</organism>
<comment type="caution">
    <text evidence="7">The sequence shown here is derived from an EMBL/GenBank/DDBJ whole genome shotgun (WGS) entry which is preliminary data.</text>
</comment>
<evidence type="ECO:0000256" key="4">
    <source>
        <dbReference type="ARBA" id="ARBA00022989"/>
    </source>
</evidence>
<protein>
    <recommendedName>
        <fullName evidence="9">Tryptophan-rich sensory protein</fullName>
    </recommendedName>
</protein>
<dbReference type="OrthoDB" id="5189031at2"/>
<evidence type="ECO:0000256" key="5">
    <source>
        <dbReference type="ARBA" id="ARBA00023136"/>
    </source>
</evidence>